<reference evidence="8" key="1">
    <citation type="submission" date="2020-12" db="EMBL/GenBank/DDBJ databases">
        <authorList>
            <consortium name="Molecular Ecology Group"/>
        </authorList>
    </citation>
    <scope>NUCLEOTIDE SEQUENCE</scope>
    <source>
        <strain evidence="8">TBG_1078</strain>
    </source>
</reference>
<evidence type="ECO:0000256" key="5">
    <source>
        <dbReference type="ARBA" id="ARBA00035166"/>
    </source>
</evidence>
<dbReference type="GO" id="GO:0003723">
    <property type="term" value="F:RNA binding"/>
    <property type="evidence" value="ECO:0007669"/>
    <property type="project" value="InterPro"/>
</dbReference>
<dbReference type="InterPro" id="IPR010979">
    <property type="entry name" value="Ribosomal_uS13-like_H2TH"/>
</dbReference>
<keyword evidence="9" id="KW-1185">Reference proteome</keyword>
<comment type="caution">
    <text evidence="8">The sequence shown here is derived from an EMBL/GenBank/DDBJ whole genome shotgun (WGS) entry which is preliminary data.</text>
</comment>
<evidence type="ECO:0000256" key="2">
    <source>
        <dbReference type="ARBA" id="ARBA00022980"/>
    </source>
</evidence>
<evidence type="ECO:0000313" key="9">
    <source>
        <dbReference type="Proteomes" id="UP000645828"/>
    </source>
</evidence>
<protein>
    <recommendedName>
        <fullName evidence="5">Small ribosomal subunit protein uS13</fullName>
    </recommendedName>
    <alternativeName>
        <fullName evidence="6">40S ribosomal protein S18</fullName>
    </alternativeName>
</protein>
<evidence type="ECO:0000313" key="8">
    <source>
        <dbReference type="EMBL" id="CAD7687964.1"/>
    </source>
</evidence>
<evidence type="ECO:0000256" key="1">
    <source>
        <dbReference type="ARBA" id="ARBA00008080"/>
    </source>
</evidence>
<dbReference type="PROSITE" id="PS50159">
    <property type="entry name" value="RIBOSOMAL_S13_2"/>
    <property type="match status" value="1"/>
</dbReference>
<dbReference type="GO" id="GO:0003735">
    <property type="term" value="F:structural constituent of ribosome"/>
    <property type="evidence" value="ECO:0007669"/>
    <property type="project" value="InterPro"/>
</dbReference>
<comment type="subunit">
    <text evidence="4">Component of the small ribosomal subunit.</text>
</comment>
<name>A0A811ZGZ9_NYCPR</name>
<dbReference type="Gene3D" id="1.10.8.50">
    <property type="match status" value="1"/>
</dbReference>
<dbReference type="SUPFAM" id="SSF46946">
    <property type="entry name" value="S13-like H2TH domain"/>
    <property type="match status" value="1"/>
</dbReference>
<accession>A0A811ZGZ9</accession>
<evidence type="ECO:0000256" key="4">
    <source>
        <dbReference type="ARBA" id="ARBA00035021"/>
    </source>
</evidence>
<dbReference type="InterPro" id="IPR027437">
    <property type="entry name" value="Rbsml_uS13_C"/>
</dbReference>
<dbReference type="Pfam" id="PF00416">
    <property type="entry name" value="Ribosomal_S13"/>
    <property type="match status" value="1"/>
</dbReference>
<dbReference type="Proteomes" id="UP000645828">
    <property type="component" value="Unassembled WGS sequence"/>
</dbReference>
<dbReference type="EMBL" id="CAJHUB010000764">
    <property type="protein sequence ID" value="CAD7687964.1"/>
    <property type="molecule type" value="Genomic_DNA"/>
</dbReference>
<evidence type="ECO:0000256" key="3">
    <source>
        <dbReference type="ARBA" id="ARBA00023274"/>
    </source>
</evidence>
<dbReference type="Gene3D" id="4.10.910.10">
    <property type="entry name" value="30s ribosomal protein s13, domain 2"/>
    <property type="match status" value="1"/>
</dbReference>
<keyword evidence="2 7" id="KW-0689">Ribosomal protein</keyword>
<organism evidence="8 9">
    <name type="scientific">Nyctereutes procyonoides</name>
    <name type="common">Raccoon dog</name>
    <name type="synonym">Canis procyonoides</name>
    <dbReference type="NCBI Taxonomy" id="34880"/>
    <lineage>
        <taxon>Eukaryota</taxon>
        <taxon>Metazoa</taxon>
        <taxon>Chordata</taxon>
        <taxon>Craniata</taxon>
        <taxon>Vertebrata</taxon>
        <taxon>Euteleostomi</taxon>
        <taxon>Mammalia</taxon>
        <taxon>Eutheria</taxon>
        <taxon>Laurasiatheria</taxon>
        <taxon>Carnivora</taxon>
        <taxon>Caniformia</taxon>
        <taxon>Canidae</taxon>
        <taxon>Nyctereutes</taxon>
    </lineage>
</organism>
<evidence type="ECO:0000256" key="7">
    <source>
        <dbReference type="RuleBase" id="RU003830"/>
    </source>
</evidence>
<dbReference type="GO" id="GO:1990904">
    <property type="term" value="C:ribonucleoprotein complex"/>
    <property type="evidence" value="ECO:0007669"/>
    <property type="project" value="UniProtKB-KW"/>
</dbReference>
<dbReference type="GO" id="GO:0006412">
    <property type="term" value="P:translation"/>
    <property type="evidence" value="ECO:0007669"/>
    <property type="project" value="InterPro"/>
</dbReference>
<dbReference type="AlphaFoldDB" id="A0A811ZGZ9"/>
<gene>
    <name evidence="8" type="ORF">NYPRO_LOCUS20758</name>
</gene>
<dbReference type="PIRSF" id="PIRSF002134">
    <property type="entry name" value="Ribosomal_S13"/>
    <property type="match status" value="1"/>
</dbReference>
<sequence length="94" mass="10928">MLIVGRKRAFAITAVKSVRQRQAQVVLWKVNTDLTSRAGELTKDDMDLYAEPMPDIRDGKKYSQVLSNGLDNKLHEDLKRLKKIWSHIGLHHFW</sequence>
<dbReference type="GO" id="GO:0005840">
    <property type="term" value="C:ribosome"/>
    <property type="evidence" value="ECO:0007669"/>
    <property type="project" value="UniProtKB-KW"/>
</dbReference>
<dbReference type="InterPro" id="IPR001892">
    <property type="entry name" value="Ribosomal_uS13"/>
</dbReference>
<proteinExistence type="inferred from homology"/>
<comment type="similarity">
    <text evidence="1 7">Belongs to the universal ribosomal protein uS13 family.</text>
</comment>
<evidence type="ECO:0000256" key="6">
    <source>
        <dbReference type="ARBA" id="ARBA00035468"/>
    </source>
</evidence>
<keyword evidence="3 7" id="KW-0687">Ribonucleoprotein</keyword>